<dbReference type="InterPro" id="IPR011990">
    <property type="entry name" value="TPR-like_helical_dom_sf"/>
</dbReference>
<dbReference type="PANTHER" id="PTHR46512">
    <property type="entry name" value="PEPTIDYLPROLYL ISOMERASE"/>
    <property type="match status" value="1"/>
</dbReference>
<feature type="domain" description="PPIase FKBP-type" evidence="9">
    <location>
        <begin position="173"/>
        <end position="262"/>
    </location>
</feature>
<keyword evidence="4" id="KW-0802">TPR repeat</keyword>
<dbReference type="InterPro" id="IPR046357">
    <property type="entry name" value="PPIase_dom_sf"/>
</dbReference>
<dbReference type="SUPFAM" id="SSF48452">
    <property type="entry name" value="TPR-like"/>
    <property type="match status" value="1"/>
</dbReference>
<feature type="compositionally biased region" description="Polar residues" evidence="8">
    <location>
        <begin position="570"/>
        <end position="579"/>
    </location>
</feature>
<evidence type="ECO:0000256" key="6">
    <source>
        <dbReference type="ARBA" id="ARBA00023235"/>
    </source>
</evidence>
<evidence type="ECO:0000256" key="4">
    <source>
        <dbReference type="ARBA" id="ARBA00022803"/>
    </source>
</evidence>
<comment type="catalytic activity">
    <reaction evidence="1 7">
        <text>[protein]-peptidylproline (omega=180) = [protein]-peptidylproline (omega=0)</text>
        <dbReference type="Rhea" id="RHEA:16237"/>
        <dbReference type="Rhea" id="RHEA-COMP:10747"/>
        <dbReference type="Rhea" id="RHEA-COMP:10748"/>
        <dbReference type="ChEBI" id="CHEBI:83833"/>
        <dbReference type="ChEBI" id="CHEBI:83834"/>
        <dbReference type="EC" id="5.2.1.8"/>
    </reaction>
</comment>
<name>A0A813BU12_9DINO</name>
<dbReference type="InterPro" id="IPR001179">
    <property type="entry name" value="PPIase_FKBP_dom"/>
</dbReference>
<feature type="region of interest" description="Disordered" evidence="8">
    <location>
        <begin position="536"/>
        <end position="579"/>
    </location>
</feature>
<dbReference type="EMBL" id="CAJNJA010077164">
    <property type="protein sequence ID" value="CAE7919480.1"/>
    <property type="molecule type" value="Genomic_DNA"/>
</dbReference>
<evidence type="ECO:0000256" key="2">
    <source>
        <dbReference type="ARBA" id="ARBA00013194"/>
    </source>
</evidence>
<dbReference type="OrthoDB" id="1902587at2759"/>
<keyword evidence="3" id="KW-0677">Repeat</keyword>
<evidence type="ECO:0000313" key="11">
    <source>
        <dbReference type="Proteomes" id="UP000601435"/>
    </source>
</evidence>
<feature type="domain" description="PPIase FKBP-type" evidence="9">
    <location>
        <begin position="56"/>
        <end position="145"/>
    </location>
</feature>
<evidence type="ECO:0000313" key="10">
    <source>
        <dbReference type="EMBL" id="CAE7919480.1"/>
    </source>
</evidence>
<feature type="region of interest" description="Disordered" evidence="8">
    <location>
        <begin position="1"/>
        <end position="26"/>
    </location>
</feature>
<evidence type="ECO:0000256" key="1">
    <source>
        <dbReference type="ARBA" id="ARBA00000971"/>
    </source>
</evidence>
<dbReference type="InterPro" id="IPR050754">
    <property type="entry name" value="FKBP4/5/8-like"/>
</dbReference>
<dbReference type="InterPro" id="IPR019734">
    <property type="entry name" value="TPR_rpt"/>
</dbReference>
<dbReference type="SMART" id="SM00028">
    <property type="entry name" value="TPR"/>
    <property type="match status" value="3"/>
</dbReference>
<dbReference type="Proteomes" id="UP000601435">
    <property type="component" value="Unassembled WGS sequence"/>
</dbReference>
<dbReference type="Gene3D" id="1.25.40.10">
    <property type="entry name" value="Tetratricopeptide repeat domain"/>
    <property type="match status" value="1"/>
</dbReference>
<evidence type="ECO:0000256" key="3">
    <source>
        <dbReference type="ARBA" id="ARBA00022737"/>
    </source>
</evidence>
<dbReference type="Gene3D" id="3.10.50.40">
    <property type="match status" value="3"/>
</dbReference>
<evidence type="ECO:0000259" key="9">
    <source>
        <dbReference type="PROSITE" id="PS50059"/>
    </source>
</evidence>
<reference evidence="10" key="1">
    <citation type="submission" date="2021-02" db="EMBL/GenBank/DDBJ databases">
        <authorList>
            <person name="Dougan E. K."/>
            <person name="Rhodes N."/>
            <person name="Thang M."/>
            <person name="Chan C."/>
        </authorList>
    </citation>
    <scope>NUCLEOTIDE SEQUENCE</scope>
</reference>
<dbReference type="SUPFAM" id="SSF54534">
    <property type="entry name" value="FKBP-like"/>
    <property type="match status" value="3"/>
</dbReference>
<keyword evidence="6 7" id="KW-0413">Isomerase</keyword>
<dbReference type="FunFam" id="3.10.50.40:FF:000006">
    <property type="entry name" value="Peptidyl-prolyl cis-trans isomerase"/>
    <property type="match status" value="1"/>
</dbReference>
<dbReference type="EC" id="5.2.1.8" evidence="2 7"/>
<keyword evidence="11" id="KW-1185">Reference proteome</keyword>
<proteinExistence type="predicted"/>
<gene>
    <name evidence="10" type="primary">FKBP65</name>
    <name evidence="10" type="ORF">SNEC2469_LOCUS31630</name>
</gene>
<dbReference type="PANTHER" id="PTHR46512:SF9">
    <property type="entry name" value="PEPTIDYLPROLYL ISOMERASE"/>
    <property type="match status" value="1"/>
</dbReference>
<accession>A0A813BU12</accession>
<dbReference type="PROSITE" id="PS50059">
    <property type="entry name" value="FKBP_PPIASE"/>
    <property type="match status" value="2"/>
</dbReference>
<evidence type="ECO:0000256" key="5">
    <source>
        <dbReference type="ARBA" id="ARBA00023110"/>
    </source>
</evidence>
<dbReference type="GO" id="GO:0003755">
    <property type="term" value="F:peptidyl-prolyl cis-trans isomerase activity"/>
    <property type="evidence" value="ECO:0007669"/>
    <property type="project" value="UniProtKB-KW"/>
</dbReference>
<organism evidence="10 11">
    <name type="scientific">Symbiodinium necroappetens</name>
    <dbReference type="NCBI Taxonomy" id="1628268"/>
    <lineage>
        <taxon>Eukaryota</taxon>
        <taxon>Sar</taxon>
        <taxon>Alveolata</taxon>
        <taxon>Dinophyceae</taxon>
        <taxon>Suessiales</taxon>
        <taxon>Symbiodiniaceae</taxon>
        <taxon>Symbiodinium</taxon>
    </lineage>
</organism>
<protein>
    <recommendedName>
        <fullName evidence="2 7">peptidylprolyl isomerase</fullName>
        <ecNumber evidence="2 7">5.2.1.8</ecNumber>
    </recommendedName>
</protein>
<evidence type="ECO:0000256" key="8">
    <source>
        <dbReference type="SAM" id="MobiDB-lite"/>
    </source>
</evidence>
<keyword evidence="5 7" id="KW-0697">Rotamase</keyword>
<dbReference type="Pfam" id="PF00254">
    <property type="entry name" value="FKBP_C"/>
    <property type="match status" value="3"/>
</dbReference>
<dbReference type="AlphaFoldDB" id="A0A813BU12"/>
<comment type="caution">
    <text evidence="10">The sequence shown here is derived from an EMBL/GenBank/DDBJ whole genome shotgun (WGS) entry which is preliminary data.</text>
</comment>
<sequence>MSMSDEELPQTGMDMDGMDGMSDDDMGDMPTELPEGVQKEVLTPAPDGSWKMPQRGDEVIVHYVGTLQSDGSEFDSSRTRGTPFVFTLGKGEVIKGWDLGVATMKKGEVSKFTLAPEFAYGENGSPPKIPENATLVFEVELISWMSKSDLFGDEGVILTRITEGSGWRTPKIGSEVLTSVKAEAGEGTLEEHADLEYVLGSEGSALGPIAKACDKALQSMKVGEEVQLKCSKDYAYGDRSPDGATVTIKLSQIYETKDVSFQSNSSVMKKQIVEGEGYEMPQDGAQVTLEVEAATDASGQSLSGFQAKTLEFTLGNGDVCDALECAVSSMKKGEKAIIISSSKAQAAEAQLGLSSLEADMPRFTVSLKDFAKSKEIWSMSEEEKLDFGAQRKEVGTSLFKSGRFTLALQRYKKVADLFNYVDNFKEENKAKAKELKKLCKLNQAACYLKLDDHFEAKGACDAVLKEDSQNVKAILRRAQAQFGMKNFLDCIQDCKRLVELDPQNRDCRSLLKRAHEGQKEEDQKSKKLFATMCKALGKGPIPAPEKAKPHEEDEDFDMQDTAKTEGETAEVQSAPQGGA</sequence>
<evidence type="ECO:0000256" key="7">
    <source>
        <dbReference type="PROSITE-ProRule" id="PRU00277"/>
    </source>
</evidence>